<feature type="binding site" evidence="2">
    <location>
        <position position="66"/>
    </location>
    <ligand>
        <name>Ni(2+)</name>
        <dbReference type="ChEBI" id="CHEBI:49786"/>
    </ligand>
</feature>
<feature type="domain" description="NADH-quinone oxidoreductase subunit D" evidence="3">
    <location>
        <begin position="288"/>
        <end position="360"/>
    </location>
</feature>
<gene>
    <name evidence="4" type="ordered locus">COPRO5265_0933</name>
</gene>
<organism evidence="4 5">
    <name type="scientific">Coprothermobacter proteolyticus (strain ATCC 35245 / DSM 5265 / OCM 4 / BT)</name>
    <dbReference type="NCBI Taxonomy" id="309798"/>
    <lineage>
        <taxon>Bacteria</taxon>
        <taxon>Pseudomonadati</taxon>
        <taxon>Coprothermobacterota</taxon>
        <taxon>Coprothermobacteria</taxon>
        <taxon>Coprothermobacterales</taxon>
        <taxon>Coprothermobacteraceae</taxon>
        <taxon>Coprothermobacter</taxon>
    </lineage>
</organism>
<dbReference type="GO" id="GO:0016151">
    <property type="term" value="F:nickel cation binding"/>
    <property type="evidence" value="ECO:0007669"/>
    <property type="project" value="InterPro"/>
</dbReference>
<comment type="cofactor">
    <cofactor evidence="2">
        <name>Fe cation</name>
        <dbReference type="ChEBI" id="CHEBI:24875"/>
    </cofactor>
</comment>
<dbReference type="InterPro" id="IPR001501">
    <property type="entry name" value="Ni-dep_hyd_lsu"/>
</dbReference>
<keyword evidence="2" id="KW-0533">Nickel</keyword>
<keyword evidence="2" id="KW-0460">Magnesium</keyword>
<keyword evidence="5" id="KW-1185">Reference proteome</keyword>
<feature type="binding site" evidence="2">
    <location>
        <position position="63"/>
    </location>
    <ligand>
        <name>Ni(2+)</name>
        <dbReference type="ChEBI" id="CHEBI:49786"/>
    </ligand>
</feature>
<dbReference type="STRING" id="309798.COPRO5265_0933"/>
<evidence type="ECO:0000259" key="3">
    <source>
        <dbReference type="Pfam" id="PF00346"/>
    </source>
</evidence>
<dbReference type="InterPro" id="IPR029014">
    <property type="entry name" value="NiFe-Hase_large"/>
</dbReference>
<accession>B5Y915</accession>
<name>B5Y915_COPPD</name>
<dbReference type="AlphaFoldDB" id="B5Y915"/>
<dbReference type="KEGG" id="cpo:COPRO5265_0933"/>
<keyword evidence="2" id="KW-0479">Metal-binding</keyword>
<dbReference type="eggNOG" id="COG3261">
    <property type="taxonomic scope" value="Bacteria"/>
</dbReference>
<proteinExistence type="predicted"/>
<feature type="binding site" evidence="2">
    <location>
        <position position="357"/>
    </location>
    <ligand>
        <name>Fe cation</name>
        <dbReference type="ChEBI" id="CHEBI:24875"/>
    </ligand>
</feature>
<dbReference type="HOGENOM" id="CLU_015134_1_2_9"/>
<evidence type="ECO:0000256" key="2">
    <source>
        <dbReference type="PIRSR" id="PIRSR601501-1"/>
    </source>
</evidence>
<dbReference type="GO" id="GO:0051287">
    <property type="term" value="F:NAD binding"/>
    <property type="evidence" value="ECO:0007669"/>
    <property type="project" value="InterPro"/>
</dbReference>
<dbReference type="PANTHER" id="PTHR43485:SF1">
    <property type="entry name" value="FORMATE HYDROGENLYASE SUBUNIT 5-RELATED"/>
    <property type="match status" value="1"/>
</dbReference>
<evidence type="ECO:0000313" key="4">
    <source>
        <dbReference type="EMBL" id="ACI16934.1"/>
    </source>
</evidence>
<dbReference type="GO" id="GO:0016651">
    <property type="term" value="F:oxidoreductase activity, acting on NAD(P)H"/>
    <property type="evidence" value="ECO:0007669"/>
    <property type="project" value="InterPro"/>
</dbReference>
<keyword evidence="1" id="KW-0560">Oxidoreductase</keyword>
<dbReference type="RefSeq" id="WP_012543586.1">
    <property type="nucleotide sequence ID" value="NC_011295.1"/>
</dbReference>
<dbReference type="GO" id="GO:0048038">
    <property type="term" value="F:quinone binding"/>
    <property type="evidence" value="ECO:0007669"/>
    <property type="project" value="InterPro"/>
</dbReference>
<evidence type="ECO:0000256" key="1">
    <source>
        <dbReference type="ARBA" id="ARBA00023002"/>
    </source>
</evidence>
<feature type="binding site" evidence="2">
    <location>
        <position position="66"/>
    </location>
    <ligand>
        <name>Fe cation</name>
        <dbReference type="ChEBI" id="CHEBI:24875"/>
    </ligand>
</feature>
<feature type="binding site" evidence="2">
    <location>
        <position position="321"/>
    </location>
    <ligand>
        <name>Mg(2+)</name>
        <dbReference type="ChEBI" id="CHEBI:18420"/>
    </ligand>
</feature>
<sequence>MGYKFPLGPYHPAFEEGEYIELQLEGEMVVDAEIKIGFIHRAIEKSATKRTFIRDLGLVERTCGICSFHHSWAYCLAVEKAAGLEVPERAEYIRVLTAELERIHSHLMYLGAMAHKMGFDTLFMFTWSGREAVMDMLELLSGNRVNYAINTLGGVRRDVDESISSQIKAALETLEDLGLKLKDTWSKDASILARTKNVGIVSRKEAHLLGVVGPTARGSGIREDLRKTAPYAVYPLLDFDLVVLDDGDVWSRTFVRVLEVLESIKIIRQVLDKMPAGQIKNPKPVLKIEPNDVIGRVEAPRGELAYHLITDGTDKPGRLKIRTPTLINLPASEHMMRGSNLADAPVIVGHIDPCMSCMDR</sequence>
<dbReference type="EMBL" id="CP001145">
    <property type="protein sequence ID" value="ACI16934.1"/>
    <property type="molecule type" value="Genomic_DNA"/>
</dbReference>
<dbReference type="Gene3D" id="1.10.645.10">
    <property type="entry name" value="Cytochrome-c3 Hydrogenase, chain B"/>
    <property type="match status" value="1"/>
</dbReference>
<dbReference type="Pfam" id="PF00374">
    <property type="entry name" value="NiFeSe_Hases"/>
    <property type="match status" value="1"/>
</dbReference>
<evidence type="ECO:0000313" key="5">
    <source>
        <dbReference type="Proteomes" id="UP000001732"/>
    </source>
</evidence>
<dbReference type="Proteomes" id="UP000001732">
    <property type="component" value="Chromosome"/>
</dbReference>
<feature type="binding site" evidence="2">
    <location>
        <position position="44"/>
    </location>
    <ligand>
        <name>Mg(2+)</name>
        <dbReference type="ChEBI" id="CHEBI:18420"/>
    </ligand>
</feature>
<protein>
    <submittedName>
        <fullName evidence="4">EchE</fullName>
    </submittedName>
</protein>
<reference evidence="5" key="1">
    <citation type="submission" date="2008-08" db="EMBL/GenBank/DDBJ databases">
        <title>The complete genome sequence of Coprothermobacter proteolyticus strain ATCC 5245 / DSM 5265 / BT.</title>
        <authorList>
            <person name="Dodson R.J."/>
            <person name="Durkin A.S."/>
            <person name="Wu M."/>
            <person name="Eisen J."/>
            <person name="Sutton G."/>
        </authorList>
    </citation>
    <scope>NUCLEOTIDE SEQUENCE [LARGE SCALE GENOMIC DNA]</scope>
    <source>
        <strain evidence="5">ATCC 35245 / DSM 5265 / OCM 4 / BT</strain>
    </source>
</reference>
<feature type="binding site" evidence="2">
    <location>
        <position position="354"/>
    </location>
    <ligand>
        <name>Ni(2+)</name>
        <dbReference type="ChEBI" id="CHEBI:49786"/>
    </ligand>
</feature>
<keyword evidence="2" id="KW-0408">Iron</keyword>
<dbReference type="InterPro" id="IPR052197">
    <property type="entry name" value="ComplexI_49kDa-like"/>
</dbReference>
<dbReference type="PANTHER" id="PTHR43485">
    <property type="entry name" value="HYDROGENASE-4 COMPONENT G"/>
    <property type="match status" value="1"/>
</dbReference>
<reference evidence="4 5" key="2">
    <citation type="journal article" date="2014" name="Genome Announc.">
        <title>Complete Genome Sequence of Coprothermobacter proteolyticus DSM 5265.</title>
        <authorList>
            <person name="Alexiev A."/>
            <person name="Coil D.A."/>
            <person name="Badger J.H."/>
            <person name="Enticknap J."/>
            <person name="Ward N."/>
            <person name="Robb F.T."/>
            <person name="Eisen J.A."/>
        </authorList>
    </citation>
    <scope>NUCLEOTIDE SEQUENCE [LARGE SCALE GENOMIC DNA]</scope>
    <source>
        <strain evidence="5">ATCC 35245 / DSM 5265 / OCM 4 / BT</strain>
    </source>
</reference>
<feature type="domain" description="NADH-quinone oxidoreductase subunit D" evidence="3">
    <location>
        <begin position="117"/>
        <end position="287"/>
    </location>
</feature>
<dbReference type="InterPro" id="IPR001135">
    <property type="entry name" value="NADH_Q_OxRdtase_suD"/>
</dbReference>
<comment type="cofactor">
    <cofactor evidence="2">
        <name>Ni(2+)</name>
        <dbReference type="ChEBI" id="CHEBI:49786"/>
    </cofactor>
</comment>
<dbReference type="Pfam" id="PF00346">
    <property type="entry name" value="Complex1_49kDa"/>
    <property type="match status" value="2"/>
</dbReference>
<dbReference type="OrthoDB" id="9801496at2"/>
<dbReference type="SUPFAM" id="SSF56762">
    <property type="entry name" value="HydB/Nqo4-like"/>
    <property type="match status" value="1"/>
</dbReference>